<dbReference type="PANTHER" id="PTHR30474">
    <property type="entry name" value="CELL CYCLE PROTEIN"/>
    <property type="match status" value="1"/>
</dbReference>
<keyword evidence="7 11" id="KW-0573">Peptidoglycan synthesis</keyword>
<evidence type="ECO:0000256" key="6">
    <source>
        <dbReference type="ARBA" id="ARBA00022960"/>
    </source>
</evidence>
<feature type="transmembrane region" description="Helical" evidence="11">
    <location>
        <begin position="17"/>
        <end position="37"/>
    </location>
</feature>
<feature type="transmembrane region" description="Helical" evidence="11">
    <location>
        <begin position="161"/>
        <end position="178"/>
    </location>
</feature>
<evidence type="ECO:0000256" key="5">
    <source>
        <dbReference type="ARBA" id="ARBA00022692"/>
    </source>
</evidence>
<comment type="similarity">
    <text evidence="11">Belongs to the SEDS family. MrdB/RodA subfamily.</text>
</comment>
<evidence type="ECO:0000256" key="9">
    <source>
        <dbReference type="ARBA" id="ARBA00023136"/>
    </source>
</evidence>
<dbReference type="InterPro" id="IPR011923">
    <property type="entry name" value="RodA/MrdB"/>
</dbReference>
<dbReference type="GO" id="GO:0051301">
    <property type="term" value="P:cell division"/>
    <property type="evidence" value="ECO:0007669"/>
    <property type="project" value="InterPro"/>
</dbReference>
<evidence type="ECO:0000256" key="11">
    <source>
        <dbReference type="HAMAP-Rule" id="MF_02079"/>
    </source>
</evidence>
<keyword evidence="11" id="KW-0997">Cell inner membrane</keyword>
<keyword evidence="3 11" id="KW-0328">Glycosyltransferase</keyword>
<accession>A0AAW8CFU6</accession>
<evidence type="ECO:0000256" key="10">
    <source>
        <dbReference type="ARBA" id="ARBA00023316"/>
    </source>
</evidence>
<keyword evidence="5 11" id="KW-0812">Transmembrane</keyword>
<dbReference type="GO" id="GO:0008360">
    <property type="term" value="P:regulation of cell shape"/>
    <property type="evidence" value="ECO:0007669"/>
    <property type="project" value="UniProtKB-KW"/>
</dbReference>
<dbReference type="EC" id="2.4.99.28" evidence="11"/>
<feature type="transmembrane region" description="Helical" evidence="11">
    <location>
        <begin position="139"/>
        <end position="155"/>
    </location>
</feature>
<evidence type="ECO:0000313" key="13">
    <source>
        <dbReference type="Proteomes" id="UP001230466"/>
    </source>
</evidence>
<gene>
    <name evidence="11 12" type="primary">rodA</name>
    <name evidence="11" type="synonym">mrdB</name>
    <name evidence="12" type="ORF">QJU78_01725</name>
</gene>
<evidence type="ECO:0000256" key="4">
    <source>
        <dbReference type="ARBA" id="ARBA00022679"/>
    </source>
</evidence>
<keyword evidence="4 11" id="KW-0808">Transferase</keyword>
<dbReference type="InterPro" id="IPR018365">
    <property type="entry name" value="Cell_cycle_FtsW-rel_CS"/>
</dbReference>
<evidence type="ECO:0000256" key="3">
    <source>
        <dbReference type="ARBA" id="ARBA00022676"/>
    </source>
</evidence>
<dbReference type="GO" id="GO:0008955">
    <property type="term" value="F:peptidoglycan glycosyltransferase activity"/>
    <property type="evidence" value="ECO:0007669"/>
    <property type="project" value="UniProtKB-UniRule"/>
</dbReference>
<dbReference type="GO" id="GO:0071555">
    <property type="term" value="P:cell wall organization"/>
    <property type="evidence" value="ECO:0007669"/>
    <property type="project" value="UniProtKB-KW"/>
</dbReference>
<dbReference type="PANTHER" id="PTHR30474:SF1">
    <property type="entry name" value="PEPTIDOGLYCAN GLYCOSYLTRANSFERASE MRDB"/>
    <property type="match status" value="1"/>
</dbReference>
<dbReference type="GO" id="GO:0032153">
    <property type="term" value="C:cell division site"/>
    <property type="evidence" value="ECO:0007669"/>
    <property type="project" value="TreeGrafter"/>
</dbReference>
<protein>
    <recommendedName>
        <fullName evidence="11">Peptidoglycan glycosyltransferase MrdB</fullName>
        <shortName evidence="11">PGT</shortName>
        <ecNumber evidence="11">2.4.99.28</ecNumber>
    </recommendedName>
    <alternativeName>
        <fullName evidence="11">Cell elongation protein RodA</fullName>
    </alternativeName>
    <alternativeName>
        <fullName evidence="11">Cell wall polymerase</fullName>
    </alternativeName>
    <alternativeName>
        <fullName evidence="11">Peptidoglycan polymerase</fullName>
        <shortName evidence="11">PG polymerase</shortName>
    </alternativeName>
</protein>
<keyword evidence="10 11" id="KW-0961">Cell wall biogenesis/degradation</keyword>
<proteinExistence type="inferred from homology"/>
<dbReference type="GO" id="GO:0005886">
    <property type="term" value="C:plasma membrane"/>
    <property type="evidence" value="ECO:0007669"/>
    <property type="project" value="UniProtKB-SubCell"/>
</dbReference>
<name>A0AAW8CFU6_9PAST</name>
<dbReference type="AlphaFoldDB" id="A0AAW8CFU6"/>
<comment type="catalytic activity">
    <reaction evidence="11">
        <text>[GlcNAc-(1-&gt;4)-Mur2Ac(oyl-L-Ala-gamma-D-Glu-L-Lys-D-Ala-D-Ala)](n)-di-trans,octa-cis-undecaprenyl diphosphate + beta-D-GlcNAc-(1-&gt;4)-Mur2Ac(oyl-L-Ala-gamma-D-Glu-L-Lys-D-Ala-D-Ala)-di-trans,octa-cis-undecaprenyl diphosphate = [GlcNAc-(1-&gt;4)-Mur2Ac(oyl-L-Ala-gamma-D-Glu-L-Lys-D-Ala-D-Ala)](n+1)-di-trans,octa-cis-undecaprenyl diphosphate + di-trans,octa-cis-undecaprenyl diphosphate + H(+)</text>
        <dbReference type="Rhea" id="RHEA:23708"/>
        <dbReference type="Rhea" id="RHEA-COMP:9602"/>
        <dbReference type="Rhea" id="RHEA-COMP:9603"/>
        <dbReference type="ChEBI" id="CHEBI:15378"/>
        <dbReference type="ChEBI" id="CHEBI:58405"/>
        <dbReference type="ChEBI" id="CHEBI:60033"/>
        <dbReference type="ChEBI" id="CHEBI:78435"/>
        <dbReference type="EC" id="2.4.99.28"/>
    </reaction>
</comment>
<dbReference type="Pfam" id="PF01098">
    <property type="entry name" value="FTSW_RODA_SPOVE"/>
    <property type="match status" value="1"/>
</dbReference>
<dbReference type="InterPro" id="IPR001182">
    <property type="entry name" value="FtsW/RodA"/>
</dbReference>
<keyword evidence="6 11" id="KW-0133">Cell shape</keyword>
<evidence type="ECO:0000256" key="8">
    <source>
        <dbReference type="ARBA" id="ARBA00022989"/>
    </source>
</evidence>
<comment type="caution">
    <text evidence="12">The sequence shown here is derived from an EMBL/GenBank/DDBJ whole genome shotgun (WGS) entry which is preliminary data.</text>
</comment>
<dbReference type="PROSITE" id="PS00428">
    <property type="entry name" value="FTSW_RODA_SPOVE"/>
    <property type="match status" value="1"/>
</dbReference>
<feature type="transmembrane region" description="Helical" evidence="11">
    <location>
        <begin position="304"/>
        <end position="331"/>
    </location>
</feature>
<sequence>MNSTFITYMKKILDIDIWLLLGLLMISCYGLWVLYSASGANERMFNSRLIQITLGFGVLFFMALIPPRVYEFFSPFLYLLCIVLLVLVDVTGEISKGAQRWLNLGFVRFQPSEVAKLAVPLMVATYLGKRSLPPSLKDTFIVLVIILVPTLLVAIQPDLGTAILVFAAGMFILFLAGLNWKLIASGLLGLAIFIPIMWFYLMHDYQKTRVMTLLDPEKDPLGAGYHIIQSKIAIGSGGFYGKGWMQGTQSQLEFLPEPHTDFIFAVLGEEQGMVGIVTLLAIYLFIIARGLIVGMKANSIFGRLISGGTALLFFVYVFVNIGMVSGILPVVGVPLPLFSYGGTSFVTLMAAFGLMMSVYVHQTKQKDTNPYNRKFTEYKY</sequence>
<organism evidence="12 13">
    <name type="scientific">Pasteurella atlantica</name>
    <dbReference type="NCBI Taxonomy" id="2827233"/>
    <lineage>
        <taxon>Bacteria</taxon>
        <taxon>Pseudomonadati</taxon>
        <taxon>Pseudomonadota</taxon>
        <taxon>Gammaproteobacteria</taxon>
        <taxon>Pasteurellales</taxon>
        <taxon>Pasteurellaceae</taxon>
        <taxon>Pasteurella</taxon>
    </lineage>
</organism>
<keyword evidence="9 11" id="KW-0472">Membrane</keyword>
<dbReference type="NCBIfam" id="TIGR02210">
    <property type="entry name" value="rodA_shape"/>
    <property type="match status" value="1"/>
</dbReference>
<dbReference type="GO" id="GO:0009252">
    <property type="term" value="P:peptidoglycan biosynthetic process"/>
    <property type="evidence" value="ECO:0007669"/>
    <property type="project" value="UniProtKB-UniRule"/>
</dbReference>
<evidence type="ECO:0000256" key="2">
    <source>
        <dbReference type="ARBA" id="ARBA00022475"/>
    </source>
</evidence>
<reference evidence="12" key="1">
    <citation type="journal article" date="2023" name="Front. Microbiol.">
        <title>Phylogeography and host specificity of Pasteurellaceae pathogenic to sea-farmed fish in the north-east Atlantic.</title>
        <authorList>
            <person name="Gulla S."/>
            <person name="Colquhoun D.J."/>
            <person name="Olsen A.B."/>
            <person name="Spilsberg B."/>
            <person name="Lagesen K."/>
            <person name="Aakesson C.P."/>
            <person name="Strom S."/>
            <person name="Manji F."/>
            <person name="Birkbeck T.H."/>
            <person name="Nilsen H.K."/>
        </authorList>
    </citation>
    <scope>NUCLEOTIDE SEQUENCE</scope>
    <source>
        <strain evidence="12">VIB1234</strain>
    </source>
</reference>
<evidence type="ECO:0000313" key="12">
    <source>
        <dbReference type="EMBL" id="MDP8186504.1"/>
    </source>
</evidence>
<dbReference type="RefSeq" id="WP_211597179.1">
    <property type="nucleotide sequence ID" value="NZ_JAGRQI010000003.1"/>
</dbReference>
<feature type="transmembrane region" description="Helical" evidence="11">
    <location>
        <begin position="49"/>
        <end position="66"/>
    </location>
</feature>
<evidence type="ECO:0000256" key="7">
    <source>
        <dbReference type="ARBA" id="ARBA00022984"/>
    </source>
</evidence>
<comment type="function">
    <text evidence="11">Peptidoglycan polymerase that is essential for cell wall elongation.</text>
</comment>
<keyword evidence="2 11" id="KW-1003">Cell membrane</keyword>
<dbReference type="Proteomes" id="UP001230466">
    <property type="component" value="Unassembled WGS sequence"/>
</dbReference>
<feature type="transmembrane region" description="Helical" evidence="11">
    <location>
        <begin position="183"/>
        <end position="201"/>
    </location>
</feature>
<evidence type="ECO:0000256" key="1">
    <source>
        <dbReference type="ARBA" id="ARBA00004141"/>
    </source>
</evidence>
<feature type="transmembrane region" description="Helical" evidence="11">
    <location>
        <begin position="272"/>
        <end position="292"/>
    </location>
</feature>
<comment type="pathway">
    <text evidence="11">Cell wall biogenesis; peptidoglycan biosynthesis.</text>
</comment>
<keyword evidence="8 11" id="KW-1133">Transmembrane helix</keyword>
<dbReference type="HAMAP" id="MF_02079">
    <property type="entry name" value="PGT_RodA"/>
    <property type="match status" value="1"/>
</dbReference>
<feature type="transmembrane region" description="Helical" evidence="11">
    <location>
        <begin position="72"/>
        <end position="90"/>
    </location>
</feature>
<comment type="subcellular location">
    <subcellularLocation>
        <location evidence="11">Cell inner membrane</location>
        <topology evidence="11">Multi-pass membrane protein</topology>
    </subcellularLocation>
    <subcellularLocation>
        <location evidence="1">Membrane</location>
        <topology evidence="1">Multi-pass membrane protein</topology>
    </subcellularLocation>
</comment>
<dbReference type="EMBL" id="JASAYJ010000003">
    <property type="protein sequence ID" value="MDP8186504.1"/>
    <property type="molecule type" value="Genomic_DNA"/>
</dbReference>
<dbReference type="GO" id="GO:0015648">
    <property type="term" value="F:lipid-linked peptidoglycan transporter activity"/>
    <property type="evidence" value="ECO:0007669"/>
    <property type="project" value="TreeGrafter"/>
</dbReference>
<feature type="transmembrane region" description="Helical" evidence="11">
    <location>
        <begin position="337"/>
        <end position="360"/>
    </location>
</feature>